<proteinExistence type="predicted"/>
<sequence length="103" mass="11482">MTMDPIQIQGESNERDTVHILIHSGERSGHTFVYRDDSGTECEESLRDGSVETIMNYELVFVYEDDASTRRLDSAPSTCLSVTKLSIGLPQSDSRTSLAIVIR</sequence>
<keyword evidence="2" id="KW-1185">Reference proteome</keyword>
<protein>
    <submittedName>
        <fullName evidence="1">Uncharacterized protein</fullName>
    </submittedName>
</protein>
<reference evidence="1 2" key="1">
    <citation type="journal article" date="2014" name="PLoS Genet.">
        <title>Phylogenetically driven sequencing of extremely halophilic archaea reveals strategies for static and dynamic osmo-response.</title>
        <authorList>
            <person name="Becker E.A."/>
            <person name="Seitzer P.M."/>
            <person name="Tritt A."/>
            <person name="Larsen D."/>
            <person name="Krusor M."/>
            <person name="Yao A.I."/>
            <person name="Wu D."/>
            <person name="Madern D."/>
            <person name="Eisen J.A."/>
            <person name="Darling A.E."/>
            <person name="Facciotti M.T."/>
        </authorList>
    </citation>
    <scope>NUCLEOTIDE SEQUENCE [LARGE SCALE GENOMIC DNA]</scope>
    <source>
        <strain evidence="1 2">DSM 13077</strain>
    </source>
</reference>
<evidence type="ECO:0000313" key="2">
    <source>
        <dbReference type="Proteomes" id="UP000011591"/>
    </source>
</evidence>
<comment type="caution">
    <text evidence="1">The sequence shown here is derived from an EMBL/GenBank/DDBJ whole genome shotgun (WGS) entry which is preliminary data.</text>
</comment>
<gene>
    <name evidence="1" type="ORF">C480_19594</name>
</gene>
<accession>M0AMR7</accession>
<dbReference type="AlphaFoldDB" id="M0AMR7"/>
<name>M0AMR7_9EURY</name>
<evidence type="ECO:0000313" key="1">
    <source>
        <dbReference type="EMBL" id="ELY99990.1"/>
    </source>
</evidence>
<dbReference type="EMBL" id="AOIP01000054">
    <property type="protein sequence ID" value="ELY99990.1"/>
    <property type="molecule type" value="Genomic_DNA"/>
</dbReference>
<organism evidence="1 2">
    <name type="scientific">Natrialba aegyptia DSM 13077</name>
    <dbReference type="NCBI Taxonomy" id="1227491"/>
    <lineage>
        <taxon>Archaea</taxon>
        <taxon>Methanobacteriati</taxon>
        <taxon>Methanobacteriota</taxon>
        <taxon>Stenosarchaea group</taxon>
        <taxon>Halobacteria</taxon>
        <taxon>Halobacteriales</taxon>
        <taxon>Natrialbaceae</taxon>
        <taxon>Natrialba</taxon>
    </lineage>
</organism>
<dbReference type="Proteomes" id="UP000011591">
    <property type="component" value="Unassembled WGS sequence"/>
</dbReference>